<dbReference type="AlphaFoldDB" id="A0A5D3B9I2"/>
<reference evidence="4 5" key="1">
    <citation type="submission" date="2019-08" db="EMBL/GenBank/DDBJ databases">
        <title>Draft genome sequences of two oriental melons (Cucumis melo L. var makuwa).</title>
        <authorList>
            <person name="Kwon S.-Y."/>
        </authorList>
    </citation>
    <scope>NUCLEOTIDE SEQUENCE [LARGE SCALE GENOMIC DNA]</scope>
    <source>
        <strain evidence="5">cv. Chang Bougi</strain>
        <strain evidence="4">cv. SW 3</strain>
        <tissue evidence="3">Leaf</tissue>
    </source>
</reference>
<dbReference type="Proteomes" id="UP000321393">
    <property type="component" value="Unassembled WGS sequence"/>
</dbReference>
<dbReference type="EMBL" id="SSTD01020124">
    <property type="protein sequence ID" value="TYJ95669.1"/>
    <property type="molecule type" value="Genomic_DNA"/>
</dbReference>
<dbReference type="InterPro" id="IPR013103">
    <property type="entry name" value="RVT_2"/>
</dbReference>
<dbReference type="EMBL" id="SSTE01020856">
    <property type="protein sequence ID" value="KAA0033519.1"/>
    <property type="molecule type" value="Genomic_DNA"/>
</dbReference>
<evidence type="ECO:0000313" key="5">
    <source>
        <dbReference type="Proteomes" id="UP000321947"/>
    </source>
</evidence>
<evidence type="ECO:0000313" key="3">
    <source>
        <dbReference type="EMBL" id="TYJ95669.1"/>
    </source>
</evidence>
<sequence>MEKLSSTKQDKLLKAMYKGKTSTLKKFLHQLQNLTPFESFLLSLQTKVRRSFKELGFGKCTQEQAVYTRREGEESVLGRVYVDDLIVMGSSTEKVNKFKQ</sequence>
<dbReference type="OrthoDB" id="1747567at2759"/>
<evidence type="ECO:0000313" key="4">
    <source>
        <dbReference type="Proteomes" id="UP000321393"/>
    </source>
</evidence>
<accession>A0A5D3B9I2</accession>
<protein>
    <submittedName>
        <fullName evidence="3">Gag-pol polyprotein</fullName>
    </submittedName>
</protein>
<evidence type="ECO:0000313" key="2">
    <source>
        <dbReference type="EMBL" id="KAA0033519.1"/>
    </source>
</evidence>
<evidence type="ECO:0000259" key="1">
    <source>
        <dbReference type="Pfam" id="PF07727"/>
    </source>
</evidence>
<dbReference type="Pfam" id="PF07727">
    <property type="entry name" value="RVT_2"/>
    <property type="match status" value="1"/>
</dbReference>
<gene>
    <name evidence="3" type="ORF">E5676_scaffold104G001010</name>
    <name evidence="2" type="ORF">E6C27_scaffold261G00620</name>
</gene>
<name>A0A5D3B9I2_CUCMM</name>
<proteinExistence type="predicted"/>
<feature type="domain" description="Reverse transcriptase Ty1/copia-type" evidence="1">
    <location>
        <begin position="45"/>
        <end position="100"/>
    </location>
</feature>
<comment type="caution">
    <text evidence="3">The sequence shown here is derived from an EMBL/GenBank/DDBJ whole genome shotgun (WGS) entry which is preliminary data.</text>
</comment>
<dbReference type="Proteomes" id="UP000321947">
    <property type="component" value="Unassembled WGS sequence"/>
</dbReference>
<organism evidence="3 5">
    <name type="scientific">Cucumis melo var. makuwa</name>
    <name type="common">Oriental melon</name>
    <dbReference type="NCBI Taxonomy" id="1194695"/>
    <lineage>
        <taxon>Eukaryota</taxon>
        <taxon>Viridiplantae</taxon>
        <taxon>Streptophyta</taxon>
        <taxon>Embryophyta</taxon>
        <taxon>Tracheophyta</taxon>
        <taxon>Spermatophyta</taxon>
        <taxon>Magnoliopsida</taxon>
        <taxon>eudicotyledons</taxon>
        <taxon>Gunneridae</taxon>
        <taxon>Pentapetalae</taxon>
        <taxon>rosids</taxon>
        <taxon>fabids</taxon>
        <taxon>Cucurbitales</taxon>
        <taxon>Cucurbitaceae</taxon>
        <taxon>Benincaseae</taxon>
        <taxon>Cucumis</taxon>
    </lineage>
</organism>